<feature type="transmembrane region" description="Helical" evidence="1">
    <location>
        <begin position="28"/>
        <end position="55"/>
    </location>
</feature>
<evidence type="ECO:0000313" key="3">
    <source>
        <dbReference type="Proteomes" id="UP001055125"/>
    </source>
</evidence>
<protein>
    <submittedName>
        <fullName evidence="2">Uncharacterized protein</fullName>
    </submittedName>
</protein>
<keyword evidence="3" id="KW-1185">Reference proteome</keyword>
<gene>
    <name evidence="2" type="ORF">OCOJLMKI_2232</name>
</gene>
<reference evidence="2" key="2">
    <citation type="submission" date="2021-08" db="EMBL/GenBank/DDBJ databases">
        <authorList>
            <person name="Tani A."/>
            <person name="Ola A."/>
            <person name="Ogura Y."/>
            <person name="Katsura K."/>
            <person name="Hayashi T."/>
        </authorList>
    </citation>
    <scope>NUCLEOTIDE SEQUENCE</scope>
    <source>
        <strain evidence="2">DSM 19015</strain>
    </source>
</reference>
<organism evidence="2 3">
    <name type="scientific">Methylobacterium iners</name>
    <dbReference type="NCBI Taxonomy" id="418707"/>
    <lineage>
        <taxon>Bacteria</taxon>
        <taxon>Pseudomonadati</taxon>
        <taxon>Pseudomonadota</taxon>
        <taxon>Alphaproteobacteria</taxon>
        <taxon>Hyphomicrobiales</taxon>
        <taxon>Methylobacteriaceae</taxon>
        <taxon>Methylobacterium</taxon>
    </lineage>
</organism>
<evidence type="ECO:0000256" key="1">
    <source>
        <dbReference type="SAM" id="Phobius"/>
    </source>
</evidence>
<keyword evidence="1" id="KW-0812">Transmembrane</keyword>
<dbReference type="EMBL" id="BPQP01000032">
    <property type="protein sequence ID" value="GJD95023.1"/>
    <property type="molecule type" value="Genomic_DNA"/>
</dbReference>
<reference evidence="2" key="1">
    <citation type="journal article" date="2021" name="Front. Microbiol.">
        <title>Comprehensive Comparative Genomics and Phenotyping of Methylobacterium Species.</title>
        <authorList>
            <person name="Alessa O."/>
            <person name="Ogura Y."/>
            <person name="Fujitani Y."/>
            <person name="Takami H."/>
            <person name="Hayashi T."/>
            <person name="Sahin N."/>
            <person name="Tani A."/>
        </authorList>
    </citation>
    <scope>NUCLEOTIDE SEQUENCE</scope>
    <source>
        <strain evidence="2">DSM 19015</strain>
    </source>
</reference>
<comment type="caution">
    <text evidence="2">The sequence shown here is derived from an EMBL/GenBank/DDBJ whole genome shotgun (WGS) entry which is preliminary data.</text>
</comment>
<dbReference type="Proteomes" id="UP001055125">
    <property type="component" value="Unassembled WGS sequence"/>
</dbReference>
<proteinExistence type="predicted"/>
<accession>A0ABQ4RXU8</accession>
<sequence>MQLEQALQPHAVTEETARPKRDILTPALLAAGGVLTVVWTGFLGWGAVSLASYLLG</sequence>
<name>A0ABQ4RXU8_9HYPH</name>
<evidence type="ECO:0000313" key="2">
    <source>
        <dbReference type="EMBL" id="GJD95023.1"/>
    </source>
</evidence>
<keyword evidence="1" id="KW-1133">Transmembrane helix</keyword>
<keyword evidence="1" id="KW-0472">Membrane</keyword>